<dbReference type="GO" id="GO:0005923">
    <property type="term" value="C:bicellular tight junction"/>
    <property type="evidence" value="ECO:0007669"/>
    <property type="project" value="UniProtKB-SubCell"/>
</dbReference>
<evidence type="ECO:0000256" key="4">
    <source>
        <dbReference type="ARBA" id="ARBA00022427"/>
    </source>
</evidence>
<reference evidence="11 12" key="1">
    <citation type="submission" date="2009-03" db="EMBL/GenBank/DDBJ databases">
        <authorList>
            <person name="Warren W."/>
            <person name="Ye L."/>
            <person name="Minx P."/>
            <person name="Worley K."/>
            <person name="Gibbs R."/>
            <person name="Wilson R.K."/>
        </authorList>
    </citation>
    <scope>NUCLEOTIDE SEQUENCE [LARGE SCALE GENOMIC DNA]</scope>
</reference>
<evidence type="ECO:0000313" key="11">
    <source>
        <dbReference type="Ensembl" id="ENSCJAP00000090845.1"/>
    </source>
</evidence>
<keyword evidence="12" id="KW-1185">Reference proteome</keyword>
<comment type="subcellular location">
    <subcellularLocation>
        <location evidence="1">Cell junction</location>
        <location evidence="1">Tight junction</location>
    </subcellularLocation>
    <subcellularLocation>
        <location evidence="2">Cell membrane</location>
        <topology evidence="2">Multi-pass membrane protein</topology>
    </subcellularLocation>
</comment>
<proteinExistence type="inferred from homology"/>
<evidence type="ECO:0000256" key="2">
    <source>
        <dbReference type="ARBA" id="ARBA00004651"/>
    </source>
</evidence>
<evidence type="ECO:0000256" key="1">
    <source>
        <dbReference type="ARBA" id="ARBA00004435"/>
    </source>
</evidence>
<dbReference type="OMA" id="YSVAYNC"/>
<feature type="transmembrane region" description="Helical" evidence="10">
    <location>
        <begin position="99"/>
        <end position="118"/>
    </location>
</feature>
<dbReference type="PANTHER" id="PTHR12002">
    <property type="entry name" value="CLAUDIN"/>
    <property type="match status" value="1"/>
</dbReference>
<keyword evidence="5" id="KW-1003">Cell membrane</keyword>
<gene>
    <name evidence="11" type="primary">CLDN34</name>
</gene>
<keyword evidence="9 10" id="KW-0472">Membrane</keyword>
<dbReference type="Ensembl" id="ENSCJAT00000146971.1">
    <property type="protein sequence ID" value="ENSCJAP00000090845.1"/>
    <property type="gene ID" value="ENSCJAG00000071198.1"/>
</dbReference>
<evidence type="ECO:0000256" key="10">
    <source>
        <dbReference type="SAM" id="Phobius"/>
    </source>
</evidence>
<keyword evidence="7" id="KW-0965">Cell junction</keyword>
<evidence type="ECO:0000256" key="5">
    <source>
        <dbReference type="ARBA" id="ARBA00022475"/>
    </source>
</evidence>
<dbReference type="InterPro" id="IPR006187">
    <property type="entry name" value="Claudin"/>
</dbReference>
<reference evidence="11" key="2">
    <citation type="submission" date="2025-08" db="UniProtKB">
        <authorList>
            <consortium name="Ensembl"/>
        </authorList>
    </citation>
    <scope>IDENTIFICATION</scope>
</reference>
<dbReference type="AlphaFoldDB" id="A0A8I3WC11"/>
<comment type="similarity">
    <text evidence="3">Belongs to the claudin family.</text>
</comment>
<dbReference type="Proteomes" id="UP000008225">
    <property type="component" value="Chromosome X"/>
</dbReference>
<dbReference type="Gene3D" id="1.20.140.150">
    <property type="match status" value="1"/>
</dbReference>
<organism evidence="11 12">
    <name type="scientific">Callithrix jacchus</name>
    <name type="common">White-tufted-ear marmoset</name>
    <name type="synonym">Simia Jacchus</name>
    <dbReference type="NCBI Taxonomy" id="9483"/>
    <lineage>
        <taxon>Eukaryota</taxon>
        <taxon>Metazoa</taxon>
        <taxon>Chordata</taxon>
        <taxon>Craniata</taxon>
        <taxon>Vertebrata</taxon>
        <taxon>Euteleostomi</taxon>
        <taxon>Mammalia</taxon>
        <taxon>Eutheria</taxon>
        <taxon>Euarchontoglires</taxon>
        <taxon>Primates</taxon>
        <taxon>Haplorrhini</taxon>
        <taxon>Platyrrhini</taxon>
        <taxon>Cebidae</taxon>
        <taxon>Callitrichinae</taxon>
        <taxon>Callithrix</taxon>
        <taxon>Callithrix</taxon>
    </lineage>
</organism>
<dbReference type="GO" id="GO:0005198">
    <property type="term" value="F:structural molecule activity"/>
    <property type="evidence" value="ECO:0007669"/>
    <property type="project" value="InterPro"/>
</dbReference>
<evidence type="ECO:0000256" key="7">
    <source>
        <dbReference type="ARBA" id="ARBA00022949"/>
    </source>
</evidence>
<accession>A0A8I3WC11</accession>
<protein>
    <submittedName>
        <fullName evidence="11">Claudin 34</fullName>
    </submittedName>
</protein>
<evidence type="ECO:0000256" key="6">
    <source>
        <dbReference type="ARBA" id="ARBA00022692"/>
    </source>
</evidence>
<sequence length="216" mass="24621">MGLVEWRTWYVKGTPLQPPVVTCMGLFRVCIYKHHTNRTTAIFCYLYSSEDTFLPFEIHVAQRFLLTASIFGFLGRPFKIFALRNMSLGLFGDDTYNSFIVSGILNIAAGMFILIAVLQSYNAVVNSKGITFSPSLQMPFKPDVQEVAMAIQVAGIAVFLMLRGIFSLLYRCSLYAQMHPEISEMEKEKKGKKRKRGKKEYYFIPKMGFNNGQSIF</sequence>
<name>A0A8I3WC11_CALJA</name>
<keyword evidence="6 10" id="KW-0812">Transmembrane</keyword>
<keyword evidence="8 10" id="KW-1133">Transmembrane helix</keyword>
<evidence type="ECO:0000256" key="8">
    <source>
        <dbReference type="ARBA" id="ARBA00022989"/>
    </source>
</evidence>
<evidence type="ECO:0000256" key="3">
    <source>
        <dbReference type="ARBA" id="ARBA00008295"/>
    </source>
</evidence>
<feature type="transmembrane region" description="Helical" evidence="10">
    <location>
        <begin position="147"/>
        <end position="170"/>
    </location>
</feature>
<reference evidence="11" key="3">
    <citation type="submission" date="2025-09" db="UniProtKB">
        <authorList>
            <consortium name="Ensembl"/>
        </authorList>
    </citation>
    <scope>IDENTIFICATION</scope>
</reference>
<evidence type="ECO:0000313" key="12">
    <source>
        <dbReference type="Proteomes" id="UP000008225"/>
    </source>
</evidence>
<dbReference type="GeneTree" id="ENSGT00390000005717"/>
<evidence type="ECO:0000256" key="9">
    <source>
        <dbReference type="ARBA" id="ARBA00023136"/>
    </source>
</evidence>
<keyword evidence="4" id="KW-0796">Tight junction</keyword>
<dbReference type="GO" id="GO:0005886">
    <property type="term" value="C:plasma membrane"/>
    <property type="evidence" value="ECO:0007669"/>
    <property type="project" value="UniProtKB-SubCell"/>
</dbReference>
<feature type="transmembrane region" description="Helical" evidence="10">
    <location>
        <begin position="60"/>
        <end position="78"/>
    </location>
</feature>